<name>A0A9P1IH86_9PELO</name>
<dbReference type="PANTHER" id="PTHR34721:SF12">
    <property type="entry name" value="PROTEIN QUIVER"/>
    <property type="match status" value="1"/>
</dbReference>
<evidence type="ECO:0000313" key="3">
    <source>
        <dbReference type="EMBL" id="CAI5443172.1"/>
    </source>
</evidence>
<dbReference type="EMBL" id="CANHGI010000002">
    <property type="protein sequence ID" value="CAI5443172.1"/>
    <property type="molecule type" value="Genomic_DNA"/>
</dbReference>
<reference evidence="3" key="1">
    <citation type="submission" date="2022-11" db="EMBL/GenBank/DDBJ databases">
        <authorList>
            <person name="Kikuchi T."/>
        </authorList>
    </citation>
    <scope>NUCLEOTIDE SEQUENCE</scope>
    <source>
        <strain evidence="3">PS1010</strain>
    </source>
</reference>
<evidence type="ECO:0000313" key="4">
    <source>
        <dbReference type="Proteomes" id="UP001152747"/>
    </source>
</evidence>
<feature type="compositionally biased region" description="Polar residues" evidence="1">
    <location>
        <begin position="360"/>
        <end position="369"/>
    </location>
</feature>
<evidence type="ECO:0000256" key="1">
    <source>
        <dbReference type="SAM" id="MobiDB-lite"/>
    </source>
</evidence>
<dbReference type="PANTHER" id="PTHR34721">
    <property type="entry name" value="PROTEIN CBG09734"/>
    <property type="match status" value="1"/>
</dbReference>
<feature type="signal peptide" evidence="2">
    <location>
        <begin position="1"/>
        <end position="19"/>
    </location>
</feature>
<gene>
    <name evidence="3" type="ORF">CAMP_LOCUS5809</name>
</gene>
<keyword evidence="4" id="KW-1185">Reference proteome</keyword>
<dbReference type="OrthoDB" id="5850827at2759"/>
<feature type="compositionally biased region" description="Polar residues" evidence="1">
    <location>
        <begin position="408"/>
        <end position="418"/>
    </location>
</feature>
<comment type="caution">
    <text evidence="3">The sequence shown here is derived from an EMBL/GenBank/DDBJ whole genome shotgun (WGS) entry which is preliminary data.</text>
</comment>
<dbReference type="Proteomes" id="UP001152747">
    <property type="component" value="Unassembled WGS sequence"/>
</dbReference>
<protein>
    <submittedName>
        <fullName evidence="3">Uncharacterized protein</fullName>
    </submittedName>
</protein>
<evidence type="ECO:0000256" key="2">
    <source>
        <dbReference type="SAM" id="SignalP"/>
    </source>
</evidence>
<organism evidence="3 4">
    <name type="scientific">Caenorhabditis angaria</name>
    <dbReference type="NCBI Taxonomy" id="860376"/>
    <lineage>
        <taxon>Eukaryota</taxon>
        <taxon>Metazoa</taxon>
        <taxon>Ecdysozoa</taxon>
        <taxon>Nematoda</taxon>
        <taxon>Chromadorea</taxon>
        <taxon>Rhabditida</taxon>
        <taxon>Rhabditina</taxon>
        <taxon>Rhabditomorpha</taxon>
        <taxon>Rhabditoidea</taxon>
        <taxon>Rhabditidae</taxon>
        <taxon>Peloderinae</taxon>
        <taxon>Caenorhabditis</taxon>
    </lineage>
</organism>
<proteinExistence type="predicted"/>
<feature type="chain" id="PRO_5040405359" evidence="2">
    <location>
        <begin position="20"/>
        <end position="637"/>
    </location>
</feature>
<sequence length="637" mass="71245">MRQIWIFLLTISTILITKANTLTCYICGDNNLDEFGECQQHFLFDCDSYASRFSKDERIYCRTTRSRAKNNTFTIMKECISEQDHYRTFPEKGYRLDEECDLVDIRGEEVAYCLCRSDNCNKQPIAEQFMAFEEKHPELFGELDETKKPPAPPPPQNFPKNFQAPLKIQQLPANFAAPAIVPINDLRSSESDIRRSQLRASGIETEISSIPRPIPIPNSREALELPIMNQPISEGSFVGLRLPRVEAEPKEPEDSNIAHVMKCIQCGDGNLKSSSEECKRQVQVECQSERSMCFTRQINIGNGLYGMEKMCVLPEQLVNEFGESAREQGCGSSNGGRVQYCACTSPSCNQIPLSQQMQIFNTNPPSRSHNVPELASPDLPPPPKQPPQSPPTAELVPPPQPIIPVISRSGSSGASQPGRSVEPPGSSKSFRCTVCSENDMADPTADCRGMSEEICDETSRFCVTKQTQISTSSFAMEKKCLSDRESAKFLPGEKIEEGCATSESGMVNYCICAGNLCNRNSLLQQAQMSGVREELEEQRHIEEEKSSRLNLIQTPHVANQKNVGIVQPNSQNRLPPVILDEDEDENQLEVARDIGKSEDEIIRDRQKEWARAEIASSSAISKFIFSIFILSIFRLFA</sequence>
<dbReference type="CDD" id="cd00117">
    <property type="entry name" value="TFP"/>
    <property type="match status" value="1"/>
</dbReference>
<feature type="compositionally biased region" description="Pro residues" evidence="1">
    <location>
        <begin position="378"/>
        <end position="402"/>
    </location>
</feature>
<accession>A0A9P1IH86</accession>
<feature type="region of interest" description="Disordered" evidence="1">
    <location>
        <begin position="360"/>
        <end position="428"/>
    </location>
</feature>
<keyword evidence="2" id="KW-0732">Signal</keyword>
<dbReference type="AlphaFoldDB" id="A0A9P1IH86"/>